<dbReference type="EMBL" id="CP000544">
    <property type="protein sequence ID" value="ABM60987.1"/>
    <property type="molecule type" value="Genomic_DNA"/>
</dbReference>
<evidence type="ECO:0000256" key="2">
    <source>
        <dbReference type="SAM" id="Phobius"/>
    </source>
</evidence>
<evidence type="ECO:0000313" key="4">
    <source>
        <dbReference type="Proteomes" id="UP000000647"/>
    </source>
</evidence>
<protein>
    <submittedName>
        <fullName evidence="3">Uncharacterized protein</fullName>
    </submittedName>
</protein>
<gene>
    <name evidence="3" type="ordered locus">Hhal_0193</name>
</gene>
<sequence>MEVRVPRKPPQLFHDELIERATPPELHDMNRFLARVRDRTLLDTFRRLASDREPEHQPLERQARAALIAVPLVLLGIVFAAWLAPPGVPVLAWGALAVGVLAGGLAFAAWTLARGQELRKLEAERDELADRAQDLLGVREACLHSRPCRVYRERVVEQGRPLRRREAALLVDYADRQSGGALTASARAQAERVDEQTAERPSDPLEAYGRFRETLEQWQERYGTLSDETSQLVEQLRQQLEVDSHRDSLWYQRLQERKAEKADSEHPLGSGTDHQGPRVARR</sequence>
<dbReference type="KEGG" id="hha:Hhal_0193"/>
<keyword evidence="2" id="KW-0472">Membrane</keyword>
<reference evidence="3 4" key="2">
    <citation type="journal article" date="2013" name="Stand. Genomic Sci.">
        <title>Complete genome sequence of Halorhodospira halophila SL1.</title>
        <authorList>
            <person name="Challacombe J.F."/>
            <person name="Majid S."/>
            <person name="Deole R."/>
            <person name="Brettin T.S."/>
            <person name="Bruce D."/>
            <person name="Delano S.F."/>
            <person name="Detter J.C."/>
            <person name="Gleasner C.D."/>
            <person name="Han C.S."/>
            <person name="Misra M."/>
            <person name="Reitenga K.G."/>
            <person name="Mikhailova N."/>
            <person name="Woyke T."/>
            <person name="Pitluck S."/>
            <person name="Nolan M."/>
            <person name="Land M.L."/>
            <person name="Saunders E."/>
            <person name="Tapia R."/>
            <person name="Lapidus A."/>
            <person name="Ivanova N."/>
            <person name="Hoff W.D."/>
        </authorList>
    </citation>
    <scope>NUCLEOTIDE SEQUENCE [LARGE SCALE GENOMIC DNA]</scope>
    <source>
        <strain evidence="4">DSM 244 / SL1</strain>
    </source>
</reference>
<keyword evidence="2" id="KW-1133">Transmembrane helix</keyword>
<evidence type="ECO:0000256" key="1">
    <source>
        <dbReference type="SAM" id="MobiDB-lite"/>
    </source>
</evidence>
<dbReference type="RefSeq" id="WP_011813010.1">
    <property type="nucleotide sequence ID" value="NC_008789.1"/>
</dbReference>
<keyword evidence="4" id="KW-1185">Reference proteome</keyword>
<evidence type="ECO:0000313" key="3">
    <source>
        <dbReference type="EMBL" id="ABM60987.1"/>
    </source>
</evidence>
<dbReference type="HOGENOM" id="CLU_986146_0_0_6"/>
<dbReference type="AlphaFoldDB" id="A1WTH5"/>
<dbReference type="Proteomes" id="UP000000647">
    <property type="component" value="Chromosome"/>
</dbReference>
<accession>A1WTH5</accession>
<feature type="region of interest" description="Disordered" evidence="1">
    <location>
        <begin position="256"/>
        <end position="282"/>
    </location>
</feature>
<feature type="transmembrane region" description="Helical" evidence="2">
    <location>
        <begin position="90"/>
        <end position="113"/>
    </location>
</feature>
<keyword evidence="2" id="KW-0812">Transmembrane</keyword>
<reference evidence="4" key="1">
    <citation type="submission" date="2006-12" db="EMBL/GenBank/DDBJ databases">
        <title>Complete sequence of Halorhodospira halophila SL1.</title>
        <authorList>
            <consortium name="US DOE Joint Genome Institute"/>
            <person name="Copeland A."/>
            <person name="Lucas S."/>
            <person name="Lapidus A."/>
            <person name="Barry K."/>
            <person name="Detter J.C."/>
            <person name="Glavina del Rio T."/>
            <person name="Hammon N."/>
            <person name="Israni S."/>
            <person name="Dalin E."/>
            <person name="Tice H."/>
            <person name="Pitluck S."/>
            <person name="Saunders E."/>
            <person name="Brettin T."/>
            <person name="Bruce D."/>
            <person name="Han C."/>
            <person name="Tapia R."/>
            <person name="Schmutz J."/>
            <person name="Larimer F."/>
            <person name="Land M."/>
            <person name="Hauser L."/>
            <person name="Kyrpides N."/>
            <person name="Mikhailova N."/>
            <person name="Hoff W."/>
            <person name="Richardson P."/>
        </authorList>
    </citation>
    <scope>NUCLEOTIDE SEQUENCE [LARGE SCALE GENOMIC DNA]</scope>
    <source>
        <strain evidence="4">DSM 244 / SL1</strain>
    </source>
</reference>
<feature type="region of interest" description="Disordered" evidence="1">
    <location>
        <begin position="181"/>
        <end position="206"/>
    </location>
</feature>
<proteinExistence type="predicted"/>
<organism evidence="3 4">
    <name type="scientific">Halorhodospira halophila (strain DSM 244 / SL1)</name>
    <name type="common">Ectothiorhodospira halophila (strain DSM 244 / SL1)</name>
    <dbReference type="NCBI Taxonomy" id="349124"/>
    <lineage>
        <taxon>Bacteria</taxon>
        <taxon>Pseudomonadati</taxon>
        <taxon>Pseudomonadota</taxon>
        <taxon>Gammaproteobacteria</taxon>
        <taxon>Chromatiales</taxon>
        <taxon>Ectothiorhodospiraceae</taxon>
        <taxon>Halorhodospira</taxon>
    </lineage>
</organism>
<feature type="compositionally biased region" description="Basic and acidic residues" evidence="1">
    <location>
        <begin position="256"/>
        <end position="266"/>
    </location>
</feature>
<name>A1WTH5_HALHL</name>
<feature type="compositionally biased region" description="Basic and acidic residues" evidence="1">
    <location>
        <begin position="189"/>
        <end position="206"/>
    </location>
</feature>
<feature type="transmembrane region" description="Helical" evidence="2">
    <location>
        <begin position="65"/>
        <end position="84"/>
    </location>
</feature>